<evidence type="ECO:0000313" key="1">
    <source>
        <dbReference type="EMBL" id="MEI5993266.1"/>
    </source>
</evidence>
<dbReference type="RefSeq" id="WP_086331917.1">
    <property type="nucleotide sequence ID" value="NZ_NGLE02000001.1"/>
</dbReference>
<name>A0A242C7N2_9ENTE</name>
<proteinExistence type="predicted"/>
<organism evidence="2">
    <name type="scientific">Candidatus Enterococcus mansonii</name>
    <dbReference type="NCBI Taxonomy" id="1834181"/>
    <lineage>
        <taxon>Bacteria</taxon>
        <taxon>Bacillati</taxon>
        <taxon>Bacillota</taxon>
        <taxon>Bacilli</taxon>
        <taxon>Lactobacillales</taxon>
        <taxon>Enterococcaceae</taxon>
        <taxon>Enterococcus</taxon>
    </lineage>
</organism>
<dbReference type="EMBL" id="NGLE01000004">
    <property type="protein sequence ID" value="OTO05910.1"/>
    <property type="molecule type" value="Genomic_DNA"/>
</dbReference>
<gene>
    <name evidence="1" type="ORF">A5880_000807</name>
    <name evidence="2" type="ORF">A5880_003085</name>
</gene>
<accession>A0A242C7N2</accession>
<evidence type="ECO:0000313" key="3">
    <source>
        <dbReference type="Proteomes" id="UP000195139"/>
    </source>
</evidence>
<keyword evidence="3" id="KW-1185">Reference proteome</keyword>
<reference evidence="1 3" key="2">
    <citation type="submission" date="2018-07" db="EMBL/GenBank/DDBJ databases">
        <title>The Genome Sequence of Enterococcus sp. DIV0659b.</title>
        <authorList>
            <consortium name="The Broad Institute Genomics Platform"/>
            <consortium name="The Broad Institute Genomic Center for Infectious Diseases"/>
            <person name="Earl A."/>
            <person name="Manson A."/>
            <person name="Schwartman J."/>
            <person name="Gilmore M."/>
            <person name="Abouelleil A."/>
            <person name="Cao P."/>
            <person name="Chapman S."/>
            <person name="Cusick C."/>
            <person name="Shea T."/>
            <person name="Young S."/>
            <person name="Neafsey D."/>
            <person name="Nusbaum C."/>
            <person name="Birren B."/>
        </authorList>
    </citation>
    <scope>NUCLEOTIDE SEQUENCE [LARGE SCALE GENOMIC DNA]</scope>
    <source>
        <strain evidence="1 3">4G2_DIV0659</strain>
    </source>
</reference>
<dbReference type="STRING" id="1834181.A5880_003085"/>
<dbReference type="EMBL" id="NGLE02000001">
    <property type="protein sequence ID" value="MEI5993266.1"/>
    <property type="molecule type" value="Genomic_DNA"/>
</dbReference>
<protein>
    <submittedName>
        <fullName evidence="2">Uncharacterized protein</fullName>
    </submittedName>
</protein>
<reference evidence="2" key="1">
    <citation type="submission" date="2017-05" db="EMBL/GenBank/DDBJ databases">
        <title>The Genome Sequence of Enterococcus sp. 4G2_DIV0659.</title>
        <authorList>
            <consortium name="The Broad Institute Genomics Platform"/>
            <consortium name="The Broad Institute Genomic Center for Infectious Diseases"/>
            <person name="Earl A."/>
            <person name="Manson A."/>
            <person name="Schwartman J."/>
            <person name="Gilmore M."/>
            <person name="Abouelleil A."/>
            <person name="Cao P."/>
            <person name="Chapman S."/>
            <person name="Cusick C."/>
            <person name="Shea T."/>
            <person name="Young S."/>
            <person name="Neafsey D."/>
            <person name="Nusbaum C."/>
            <person name="Birren B."/>
        </authorList>
    </citation>
    <scope>NUCLEOTIDE SEQUENCE [LARGE SCALE GENOMIC DNA]</scope>
    <source>
        <strain evidence="2">4G2_DIV0659</strain>
    </source>
</reference>
<dbReference type="Proteomes" id="UP000195139">
    <property type="component" value="Unassembled WGS sequence"/>
</dbReference>
<sequence length="157" mass="18007">MLKKIDCTYNDANYNAEFLIEILKSMEESTGIEKFSIGTINAVPNDQERFSEEKGLFSEKVFDFNNLVKDAHGIKIDFNEIINILKQCRTVWELSIAVVLCGSEFIPSLGDIEENINDSVLIEFNLIEGDLFTLFYRDSIDSNNFFKVLDDNKITIE</sequence>
<evidence type="ECO:0000313" key="2">
    <source>
        <dbReference type="EMBL" id="OTO05910.1"/>
    </source>
</evidence>
<comment type="caution">
    <text evidence="2">The sequence shown here is derived from an EMBL/GenBank/DDBJ whole genome shotgun (WGS) entry which is preliminary data.</text>
</comment>
<dbReference type="AlphaFoldDB" id="A0A242C7N2"/>
<dbReference type="OrthoDB" id="3010206at2"/>